<dbReference type="AlphaFoldDB" id="A0A5C5VLL1"/>
<organism evidence="1 2">
    <name type="scientific">Blastopirellula retiformator</name>
    <dbReference type="NCBI Taxonomy" id="2527970"/>
    <lineage>
        <taxon>Bacteria</taxon>
        <taxon>Pseudomonadati</taxon>
        <taxon>Planctomycetota</taxon>
        <taxon>Planctomycetia</taxon>
        <taxon>Pirellulales</taxon>
        <taxon>Pirellulaceae</taxon>
        <taxon>Blastopirellula</taxon>
    </lineage>
</organism>
<dbReference type="RefSeq" id="WP_146428921.1">
    <property type="nucleotide sequence ID" value="NZ_SJPF01000001.1"/>
</dbReference>
<gene>
    <name evidence="1" type="ORF">Enr8_03830</name>
</gene>
<dbReference type="Proteomes" id="UP000318878">
    <property type="component" value="Unassembled WGS sequence"/>
</dbReference>
<evidence type="ECO:0000313" key="2">
    <source>
        <dbReference type="Proteomes" id="UP000318878"/>
    </source>
</evidence>
<reference evidence="1 2" key="1">
    <citation type="submission" date="2019-02" db="EMBL/GenBank/DDBJ databases">
        <title>Deep-cultivation of Planctomycetes and their phenomic and genomic characterization uncovers novel biology.</title>
        <authorList>
            <person name="Wiegand S."/>
            <person name="Jogler M."/>
            <person name="Boedeker C."/>
            <person name="Pinto D."/>
            <person name="Vollmers J."/>
            <person name="Rivas-Marin E."/>
            <person name="Kohn T."/>
            <person name="Peeters S.H."/>
            <person name="Heuer A."/>
            <person name="Rast P."/>
            <person name="Oberbeckmann S."/>
            <person name="Bunk B."/>
            <person name="Jeske O."/>
            <person name="Meyerdierks A."/>
            <person name="Storesund J.E."/>
            <person name="Kallscheuer N."/>
            <person name="Luecker S."/>
            <person name="Lage O.M."/>
            <person name="Pohl T."/>
            <person name="Merkel B.J."/>
            <person name="Hornburger P."/>
            <person name="Mueller R.-W."/>
            <person name="Bruemmer F."/>
            <person name="Labrenz M."/>
            <person name="Spormann A.M."/>
            <person name="Op Den Camp H."/>
            <person name="Overmann J."/>
            <person name="Amann R."/>
            <person name="Jetten M.S.M."/>
            <person name="Mascher T."/>
            <person name="Medema M.H."/>
            <person name="Devos D.P."/>
            <person name="Kaster A.-K."/>
            <person name="Ovreas L."/>
            <person name="Rohde M."/>
            <person name="Galperin M.Y."/>
            <person name="Jogler C."/>
        </authorList>
    </citation>
    <scope>NUCLEOTIDE SEQUENCE [LARGE SCALE GENOMIC DNA]</scope>
    <source>
        <strain evidence="1 2">Enr8</strain>
    </source>
</reference>
<accession>A0A5C5VLL1</accession>
<comment type="caution">
    <text evidence="1">The sequence shown here is derived from an EMBL/GenBank/DDBJ whole genome shotgun (WGS) entry which is preliminary data.</text>
</comment>
<name>A0A5C5VLL1_9BACT</name>
<proteinExistence type="predicted"/>
<dbReference type="EMBL" id="SJPF01000001">
    <property type="protein sequence ID" value="TWT38689.1"/>
    <property type="molecule type" value="Genomic_DNA"/>
</dbReference>
<protein>
    <submittedName>
        <fullName evidence="1">Uncharacterized protein</fullName>
    </submittedName>
</protein>
<keyword evidence="2" id="KW-1185">Reference proteome</keyword>
<evidence type="ECO:0000313" key="1">
    <source>
        <dbReference type="EMBL" id="TWT38689.1"/>
    </source>
</evidence>
<sequence>MSLKTRLMLFAFAWDPDVAFEPTVENVICLEASGANAWSIFGEFAPGESLAGVLYDSPIGGDEDQLGKFGDALMPPDAGVWGAEFNGSADPPQIVGDVEWIHLAPPLADLDQWEVSLQLQRPIIGAIPPGGAHAS</sequence>